<dbReference type="InterPro" id="IPR003593">
    <property type="entry name" value="AAA+_ATPase"/>
</dbReference>
<dbReference type="InterPro" id="IPR017871">
    <property type="entry name" value="ABC_transporter-like_CS"/>
</dbReference>
<dbReference type="InterPro" id="IPR015854">
    <property type="entry name" value="ABC_transpr_LolD-like"/>
</dbReference>
<keyword evidence="10 11" id="KW-0131">Cell cycle</keyword>
<keyword evidence="6 11" id="KW-0132">Cell division</keyword>
<evidence type="ECO:0000313" key="14">
    <source>
        <dbReference type="EMBL" id="BCS89055.1"/>
    </source>
</evidence>
<feature type="domain" description="ABC transporter" evidence="13">
    <location>
        <begin position="3"/>
        <end position="238"/>
    </location>
</feature>
<evidence type="ECO:0000256" key="10">
    <source>
        <dbReference type="ARBA" id="ARBA00023306"/>
    </source>
</evidence>
<dbReference type="Pfam" id="PF00005">
    <property type="entry name" value="ABC_tran"/>
    <property type="match status" value="1"/>
</dbReference>
<proteinExistence type="inferred from homology"/>
<dbReference type="NCBIfam" id="TIGR02673">
    <property type="entry name" value="FtsE"/>
    <property type="match status" value="1"/>
</dbReference>
<comment type="similarity">
    <text evidence="2 11">Belongs to the ABC transporter superfamily.</text>
</comment>
<dbReference type="PROSITE" id="PS50893">
    <property type="entry name" value="ABC_TRANSPORTER_2"/>
    <property type="match status" value="1"/>
</dbReference>
<dbReference type="InterPro" id="IPR003439">
    <property type="entry name" value="ABC_transporter-like_ATP-bd"/>
</dbReference>
<evidence type="ECO:0000256" key="2">
    <source>
        <dbReference type="ARBA" id="ARBA00005417"/>
    </source>
</evidence>
<dbReference type="InterPro" id="IPR005286">
    <property type="entry name" value="Cell_div_FtsE"/>
</dbReference>
<evidence type="ECO:0000256" key="11">
    <source>
        <dbReference type="RuleBase" id="RU365094"/>
    </source>
</evidence>
<sequence length="254" mass="28326">MMVNVERVSHNFGSYWALKDVSFSLKKGQFLFLTGHSGAGKTTLLRLLYGALPVLRGRASVAGYQLNKLKKRNIPQLRRKVGVVFQDFKILPNRTVFDNVALALEVRGMPRTHLERRVRAIIRAMGLDSKSYSLCERLSGGEQQRVAIARSMVANPELILADEPTGNLDVDLTMHLMEIFKQFHTYGTSVIMATHSREVLECVPNARIIHLEDGRIVSDTDNRDTLDGDPLITGLDGGSEDDSKETSIFDEVGL</sequence>
<evidence type="ECO:0000259" key="13">
    <source>
        <dbReference type="PROSITE" id="PS50893"/>
    </source>
</evidence>
<dbReference type="PANTHER" id="PTHR24220:SF470">
    <property type="entry name" value="CELL DIVISION ATP-BINDING PROTEIN FTSE"/>
    <property type="match status" value="1"/>
</dbReference>
<dbReference type="Gene3D" id="3.40.50.300">
    <property type="entry name" value="P-loop containing nucleotide triphosphate hydrolases"/>
    <property type="match status" value="1"/>
</dbReference>
<feature type="region of interest" description="Disordered" evidence="12">
    <location>
        <begin position="219"/>
        <end position="254"/>
    </location>
</feature>
<keyword evidence="7 11" id="KW-0547">Nucleotide-binding</keyword>
<keyword evidence="15" id="KW-1185">Reference proteome</keyword>
<keyword evidence="5 11" id="KW-1003">Cell membrane</keyword>
<dbReference type="GO" id="GO:0005524">
    <property type="term" value="F:ATP binding"/>
    <property type="evidence" value="ECO:0007669"/>
    <property type="project" value="UniProtKB-KW"/>
</dbReference>
<evidence type="ECO:0000256" key="9">
    <source>
        <dbReference type="ARBA" id="ARBA00023136"/>
    </source>
</evidence>
<comment type="subcellular location">
    <subcellularLocation>
        <location evidence="11">Cell membrane</location>
        <topology evidence="11">Peripheral membrane protein</topology>
        <orientation evidence="11">Cytoplasmic side</orientation>
    </subcellularLocation>
</comment>
<evidence type="ECO:0000256" key="5">
    <source>
        <dbReference type="ARBA" id="ARBA00022475"/>
    </source>
</evidence>
<protein>
    <recommendedName>
        <fullName evidence="3 11">Cell division ATP-binding protein FtsE</fullName>
    </recommendedName>
</protein>
<keyword evidence="8 11" id="KW-0067">ATP-binding</keyword>
<reference evidence="14" key="1">
    <citation type="journal article" date="2022" name="Arch. Microbiol.">
        <title>Pseudodesulfovibrio sediminis sp. nov., a mesophilic and neutrophilic sulfate-reducing bacterium isolated from sediment of a brackish lake.</title>
        <authorList>
            <person name="Takahashi A."/>
            <person name="Kojima H."/>
            <person name="Watanabe M."/>
            <person name="Fukui M."/>
        </authorList>
    </citation>
    <scope>NUCLEOTIDE SEQUENCE</scope>
    <source>
        <strain evidence="14">SF6</strain>
    </source>
</reference>
<name>A0ABM7P7S5_9BACT</name>
<evidence type="ECO:0000256" key="1">
    <source>
        <dbReference type="ARBA" id="ARBA00002579"/>
    </source>
</evidence>
<dbReference type="Proteomes" id="UP001053296">
    <property type="component" value="Chromosome"/>
</dbReference>
<dbReference type="SUPFAM" id="SSF52540">
    <property type="entry name" value="P-loop containing nucleoside triphosphate hydrolases"/>
    <property type="match status" value="1"/>
</dbReference>
<dbReference type="PANTHER" id="PTHR24220">
    <property type="entry name" value="IMPORT ATP-BINDING PROTEIN"/>
    <property type="match status" value="1"/>
</dbReference>
<keyword evidence="4" id="KW-0813">Transport</keyword>
<accession>A0ABM7P7S5</accession>
<evidence type="ECO:0000256" key="8">
    <source>
        <dbReference type="ARBA" id="ARBA00022840"/>
    </source>
</evidence>
<evidence type="ECO:0000313" key="15">
    <source>
        <dbReference type="Proteomes" id="UP001053296"/>
    </source>
</evidence>
<evidence type="ECO:0000256" key="4">
    <source>
        <dbReference type="ARBA" id="ARBA00022448"/>
    </source>
</evidence>
<dbReference type="InterPro" id="IPR027417">
    <property type="entry name" value="P-loop_NTPase"/>
</dbReference>
<dbReference type="CDD" id="cd03255">
    <property type="entry name" value="ABC_MJ0796_LolCDE_FtsE"/>
    <property type="match status" value="1"/>
</dbReference>
<dbReference type="InterPro" id="IPR017911">
    <property type="entry name" value="MacB-like_ATP-bd"/>
</dbReference>
<dbReference type="EMBL" id="AP024485">
    <property type="protein sequence ID" value="BCS89055.1"/>
    <property type="molecule type" value="Genomic_DNA"/>
</dbReference>
<gene>
    <name evidence="11" type="primary">ftsE</name>
    <name evidence="14" type="ORF">PSDVSF_22970</name>
</gene>
<organism evidence="14 15">
    <name type="scientific">Pseudodesulfovibrio sediminis</name>
    <dbReference type="NCBI Taxonomy" id="2810563"/>
    <lineage>
        <taxon>Bacteria</taxon>
        <taxon>Pseudomonadati</taxon>
        <taxon>Thermodesulfobacteriota</taxon>
        <taxon>Desulfovibrionia</taxon>
        <taxon>Desulfovibrionales</taxon>
        <taxon>Desulfovibrionaceae</taxon>
    </lineage>
</organism>
<keyword evidence="9 11" id="KW-0472">Membrane</keyword>
<evidence type="ECO:0000256" key="3">
    <source>
        <dbReference type="ARBA" id="ARBA00020019"/>
    </source>
</evidence>
<evidence type="ECO:0000256" key="6">
    <source>
        <dbReference type="ARBA" id="ARBA00022618"/>
    </source>
</evidence>
<comment type="subunit">
    <text evidence="11">Homodimer. Forms a membrane-associated complex with FtsX.</text>
</comment>
<dbReference type="SMART" id="SM00382">
    <property type="entry name" value="AAA"/>
    <property type="match status" value="1"/>
</dbReference>
<comment type="function">
    <text evidence="1">Part of the ABC transporter FtsEX involved in cellular division. Important for assembly or stability of the septal ring.</text>
</comment>
<evidence type="ECO:0000256" key="12">
    <source>
        <dbReference type="SAM" id="MobiDB-lite"/>
    </source>
</evidence>
<evidence type="ECO:0000256" key="7">
    <source>
        <dbReference type="ARBA" id="ARBA00022741"/>
    </source>
</evidence>
<dbReference type="PROSITE" id="PS00211">
    <property type="entry name" value="ABC_TRANSPORTER_1"/>
    <property type="match status" value="1"/>
</dbReference>
<dbReference type="GO" id="GO:0051301">
    <property type="term" value="P:cell division"/>
    <property type="evidence" value="ECO:0007669"/>
    <property type="project" value="UniProtKB-KW"/>
</dbReference>